<evidence type="ECO:0000256" key="2">
    <source>
        <dbReference type="ARBA" id="ARBA00093469"/>
    </source>
</evidence>
<evidence type="ECO:0000256" key="1">
    <source>
        <dbReference type="ARBA" id="ARBA00016548"/>
    </source>
</evidence>
<gene>
    <name evidence="4" type="ORF">M0812_29809</name>
</gene>
<dbReference type="PANTHER" id="PTHR31159">
    <property type="entry name" value="COMM DOMAIN-CONTAINING PROTEIN 3"/>
    <property type="match status" value="1"/>
</dbReference>
<name>A0AAV7Y5P0_9EUKA</name>
<dbReference type="Pfam" id="PF07258">
    <property type="entry name" value="COMM_domain"/>
    <property type="match status" value="1"/>
</dbReference>
<sequence length="190" mass="21558">MELSKSNLNSLSLLKKIPKSVHQELLSLIFGVLLQQADETEIEKSQSLKQIGSTLLKEVFSGLITIVIQAIKNNLNAKSLAQFLKDTNAPTEFVGLLSTAYGKTFQKIKEIHLETTGFYLKKLIDINWRMDYIIKSNKIEQIDKPVYFIDLNLQKKDGQIEKLKFSCDTNQLQDLVTTLKDAVLAKKTLK</sequence>
<dbReference type="InterPro" id="IPR017920">
    <property type="entry name" value="COMM"/>
</dbReference>
<dbReference type="PROSITE" id="PS51269">
    <property type="entry name" value="COMM"/>
    <property type="match status" value="1"/>
</dbReference>
<evidence type="ECO:0000313" key="4">
    <source>
        <dbReference type="EMBL" id="KAJ3424175.1"/>
    </source>
</evidence>
<feature type="domain" description="COMM" evidence="3">
    <location>
        <begin position="122"/>
        <end position="190"/>
    </location>
</feature>
<dbReference type="GO" id="GO:0006814">
    <property type="term" value="P:sodium ion transport"/>
    <property type="evidence" value="ECO:0007669"/>
    <property type="project" value="InterPro"/>
</dbReference>
<dbReference type="PANTHER" id="PTHR31159:SF1">
    <property type="entry name" value="COMM DOMAIN-CONTAINING PROTEIN 3"/>
    <property type="match status" value="1"/>
</dbReference>
<dbReference type="EMBL" id="JANTQA010000075">
    <property type="protein sequence ID" value="KAJ3424175.1"/>
    <property type="molecule type" value="Genomic_DNA"/>
</dbReference>
<accession>A0AAV7Y5P0</accession>
<proteinExistence type="inferred from homology"/>
<comment type="similarity">
    <text evidence="2">Belongs to the COMM domain-containing protein 3 family.</text>
</comment>
<organism evidence="4 5">
    <name type="scientific">Anaeramoeba flamelloides</name>
    <dbReference type="NCBI Taxonomy" id="1746091"/>
    <lineage>
        <taxon>Eukaryota</taxon>
        <taxon>Metamonada</taxon>
        <taxon>Anaeramoebidae</taxon>
        <taxon>Anaeramoeba</taxon>
    </lineage>
</organism>
<dbReference type="InterPro" id="IPR037355">
    <property type="entry name" value="COMMD3"/>
</dbReference>
<protein>
    <recommendedName>
        <fullName evidence="1">COMM domain-containing protein 3</fullName>
    </recommendedName>
</protein>
<evidence type="ECO:0000313" key="5">
    <source>
        <dbReference type="Proteomes" id="UP001146793"/>
    </source>
</evidence>
<reference evidence="4" key="1">
    <citation type="submission" date="2022-08" db="EMBL/GenBank/DDBJ databases">
        <title>Novel sulphate-reducing endosymbionts in the free-living metamonad Anaeramoeba.</title>
        <authorList>
            <person name="Jerlstrom-Hultqvist J."/>
            <person name="Cepicka I."/>
            <person name="Gallot-Lavallee L."/>
            <person name="Salas-Leiva D."/>
            <person name="Curtis B.A."/>
            <person name="Zahonova K."/>
            <person name="Pipaliya S."/>
            <person name="Dacks J."/>
            <person name="Roger A.J."/>
        </authorList>
    </citation>
    <scope>NUCLEOTIDE SEQUENCE</scope>
    <source>
        <strain evidence="4">Busselton2</strain>
    </source>
</reference>
<comment type="caution">
    <text evidence="4">The sequence shown here is derived from an EMBL/GenBank/DDBJ whole genome shotgun (WGS) entry which is preliminary data.</text>
</comment>
<dbReference type="Pfam" id="PF21672">
    <property type="entry name" value="COMM_HN"/>
    <property type="match status" value="1"/>
</dbReference>
<evidence type="ECO:0000259" key="3">
    <source>
        <dbReference type="PROSITE" id="PS51269"/>
    </source>
</evidence>
<dbReference type="Proteomes" id="UP001146793">
    <property type="component" value="Unassembled WGS sequence"/>
</dbReference>
<dbReference type="AlphaFoldDB" id="A0AAV7Y5P0"/>